<evidence type="ECO:0000313" key="2">
    <source>
        <dbReference type="EMBL" id="PYI64338.1"/>
    </source>
</evidence>
<dbReference type="InterPro" id="IPR051790">
    <property type="entry name" value="Cytochrome_c-biogenesis_DsbD"/>
</dbReference>
<keyword evidence="1" id="KW-0472">Membrane</keyword>
<protein>
    <submittedName>
        <fullName evidence="2">Cytochrome C biogenesis protein</fullName>
    </submittedName>
</protein>
<dbReference type="PANTHER" id="PTHR31272">
    <property type="entry name" value="CYTOCHROME C-TYPE BIOGENESIS PROTEIN HI_1454-RELATED"/>
    <property type="match status" value="1"/>
</dbReference>
<feature type="transmembrane region" description="Helical" evidence="1">
    <location>
        <begin position="199"/>
        <end position="220"/>
    </location>
</feature>
<comment type="caution">
    <text evidence="2">The sequence shown here is derived from an EMBL/GenBank/DDBJ whole genome shotgun (WGS) entry which is preliminary data.</text>
</comment>
<keyword evidence="3" id="KW-1185">Reference proteome</keyword>
<feature type="transmembrane region" description="Helical" evidence="1">
    <location>
        <begin position="87"/>
        <end position="106"/>
    </location>
</feature>
<evidence type="ECO:0000256" key="1">
    <source>
        <dbReference type="SAM" id="Phobius"/>
    </source>
</evidence>
<name>A0A2V5L070_9MICC</name>
<dbReference type="EMBL" id="QJVD01000056">
    <property type="protein sequence ID" value="PYI64338.1"/>
    <property type="molecule type" value="Genomic_DNA"/>
</dbReference>
<keyword evidence="1" id="KW-1133">Transmembrane helix</keyword>
<dbReference type="Proteomes" id="UP000247832">
    <property type="component" value="Unassembled WGS sequence"/>
</dbReference>
<keyword evidence="1" id="KW-0812">Transmembrane</keyword>
<dbReference type="AlphaFoldDB" id="A0A2V5L070"/>
<proteinExistence type="predicted"/>
<accession>A0A2V5L070</accession>
<feature type="transmembrane region" description="Helical" evidence="1">
    <location>
        <begin position="160"/>
        <end position="187"/>
    </location>
</feature>
<feature type="transmembrane region" description="Helical" evidence="1">
    <location>
        <begin position="59"/>
        <end position="81"/>
    </location>
</feature>
<feature type="transmembrane region" description="Helical" evidence="1">
    <location>
        <begin position="254"/>
        <end position="273"/>
    </location>
</feature>
<organism evidence="2 3">
    <name type="scientific">Arthrobacter livingstonensis</name>
    <dbReference type="NCBI Taxonomy" id="670078"/>
    <lineage>
        <taxon>Bacteria</taxon>
        <taxon>Bacillati</taxon>
        <taxon>Actinomycetota</taxon>
        <taxon>Actinomycetes</taxon>
        <taxon>Micrococcales</taxon>
        <taxon>Micrococcaceae</taxon>
        <taxon>Arthrobacter</taxon>
    </lineage>
</organism>
<reference evidence="2 3" key="1">
    <citation type="submission" date="2018-05" db="EMBL/GenBank/DDBJ databases">
        <title>Genetic diversity of glacier-inhabiting Cryobacterium bacteria in China and description of Cryobacterium mengkeensis sp. nov. and Arthrobacter glacialis sp. nov.</title>
        <authorList>
            <person name="Liu Q."/>
            <person name="Xin Y.-H."/>
        </authorList>
    </citation>
    <scope>NUCLEOTIDE SEQUENCE [LARGE SCALE GENOMIC DNA]</scope>
    <source>
        <strain evidence="2 3">LI2</strain>
    </source>
</reference>
<dbReference type="PANTHER" id="PTHR31272:SF4">
    <property type="entry name" value="CYTOCHROME C-TYPE BIOGENESIS PROTEIN HI_1454-RELATED"/>
    <property type="match status" value="1"/>
</dbReference>
<gene>
    <name evidence="2" type="ORF">CVV68_22170</name>
</gene>
<feature type="transmembrane region" description="Helical" evidence="1">
    <location>
        <begin position="127"/>
        <end position="148"/>
    </location>
</feature>
<dbReference type="RefSeq" id="WP_110503157.1">
    <property type="nucleotide sequence ID" value="NZ_QJVD01000056.1"/>
</dbReference>
<sequence>MSPLAVAAAISYAFTLGLVAAINPCGFPLLPAYLALFAAGPGGRRTARTTRGLVSGAGVTSGFVAVFGTLGLVLISGAALAAGWLPWFMVAAGALMAALGVSTLCGRPLYLRLPTPRLAAGGRTFTATFMFGIAYAIGSLSCALPLFLAAVGGSFTRLGFWAGLACYLSYALGMGLFVTGAAVATALAGSGLLHRFRRAGRVLPVVSGAVLAVSGLYLAYYWAAELLRIPLAAGLFGAVGAVQGDVTSFMAGHMAATAAILLAAVLAGIAVVMHKTWTSPGETREAEHSEGLPHV</sequence>
<evidence type="ECO:0000313" key="3">
    <source>
        <dbReference type="Proteomes" id="UP000247832"/>
    </source>
</evidence>